<dbReference type="InterPro" id="IPR000515">
    <property type="entry name" value="MetI-like"/>
</dbReference>
<dbReference type="InterPro" id="IPR035906">
    <property type="entry name" value="MetI-like_sf"/>
</dbReference>
<evidence type="ECO:0000256" key="3">
    <source>
        <dbReference type="ARBA" id="ARBA00022475"/>
    </source>
</evidence>
<evidence type="ECO:0000256" key="4">
    <source>
        <dbReference type="ARBA" id="ARBA00022692"/>
    </source>
</evidence>
<evidence type="ECO:0000313" key="11">
    <source>
        <dbReference type="EMBL" id="MTK21891.1"/>
    </source>
</evidence>
<proteinExistence type="inferred from homology"/>
<protein>
    <submittedName>
        <fullName evidence="11">ABC transporter permease subunit</fullName>
    </submittedName>
</protein>
<feature type="transmembrane region" description="Helical" evidence="10">
    <location>
        <begin position="196"/>
        <end position="215"/>
    </location>
</feature>
<dbReference type="Gene3D" id="1.10.3720.10">
    <property type="entry name" value="MetI-like"/>
    <property type="match status" value="1"/>
</dbReference>
<evidence type="ECO:0000256" key="7">
    <source>
        <dbReference type="ARBA" id="ARBA00022989"/>
    </source>
</evidence>
<dbReference type="InterPro" id="IPR050366">
    <property type="entry name" value="BP-dependent_transpt_permease"/>
</dbReference>
<gene>
    <name evidence="11" type="ORF">GMA92_10735</name>
</gene>
<dbReference type="RefSeq" id="WP_006785951.1">
    <property type="nucleotide sequence ID" value="NZ_CAJJOK010000025.1"/>
</dbReference>
<dbReference type="CDD" id="cd06261">
    <property type="entry name" value="TM_PBP2"/>
    <property type="match status" value="1"/>
</dbReference>
<accession>A0A173RH02</accession>
<dbReference type="GO" id="GO:0055085">
    <property type="term" value="P:transmembrane transport"/>
    <property type="evidence" value="ECO:0007669"/>
    <property type="project" value="InterPro"/>
</dbReference>
<reference evidence="11 12" key="1">
    <citation type="journal article" date="2019" name="Nat. Med.">
        <title>A library of human gut bacterial isolates paired with longitudinal multiomics data enables mechanistic microbiome research.</title>
        <authorList>
            <person name="Poyet M."/>
            <person name="Groussin M."/>
            <person name="Gibbons S.M."/>
            <person name="Avila-Pacheco J."/>
            <person name="Jiang X."/>
            <person name="Kearney S.M."/>
            <person name="Perrotta A.R."/>
            <person name="Berdy B."/>
            <person name="Zhao S."/>
            <person name="Lieberman T.D."/>
            <person name="Swanson P.K."/>
            <person name="Smith M."/>
            <person name="Roesemann S."/>
            <person name="Alexander J.E."/>
            <person name="Rich S.A."/>
            <person name="Livny J."/>
            <person name="Vlamakis H."/>
            <person name="Clish C."/>
            <person name="Bullock K."/>
            <person name="Deik A."/>
            <person name="Scott J."/>
            <person name="Pierce K.A."/>
            <person name="Xavier R.J."/>
            <person name="Alm E.J."/>
        </authorList>
    </citation>
    <scope>NUCLEOTIDE SEQUENCE [LARGE SCALE GENOMIC DNA]</scope>
    <source>
        <strain evidence="11 12">BIOML-A198</strain>
    </source>
</reference>
<keyword evidence="8 10" id="KW-0472">Membrane</keyword>
<evidence type="ECO:0000256" key="5">
    <source>
        <dbReference type="ARBA" id="ARBA00022856"/>
    </source>
</evidence>
<feature type="transmembrane region" description="Helical" evidence="10">
    <location>
        <begin position="137"/>
        <end position="160"/>
    </location>
</feature>
<dbReference type="AlphaFoldDB" id="A0A173RH02"/>
<keyword evidence="2 10" id="KW-0813">Transport</keyword>
<dbReference type="EMBL" id="WMQE01000025">
    <property type="protein sequence ID" value="MTK21891.1"/>
    <property type="molecule type" value="Genomic_DNA"/>
</dbReference>
<comment type="subcellular location">
    <subcellularLocation>
        <location evidence="1 10">Cell membrane</location>
        <topology evidence="1 10">Multi-pass membrane protein</topology>
    </subcellularLocation>
</comment>
<evidence type="ECO:0000256" key="6">
    <source>
        <dbReference type="ARBA" id="ARBA00022927"/>
    </source>
</evidence>
<dbReference type="GO" id="GO:0015833">
    <property type="term" value="P:peptide transport"/>
    <property type="evidence" value="ECO:0007669"/>
    <property type="project" value="UniProtKB-KW"/>
</dbReference>
<evidence type="ECO:0000256" key="10">
    <source>
        <dbReference type="RuleBase" id="RU363032"/>
    </source>
</evidence>
<keyword evidence="7 10" id="KW-1133">Transmembrane helix</keyword>
<sequence length="336" mass="37973">MNHNQDFLQNDFELVFQDEAMKTDIVYEGQSFWRDVLHRFRKNKGAVVGACFILFLLIMAIFAPMLSSHAYDSVMMDHVNLPPRIPFLEKLGIFDGTHNGVNVYEQRGLENVYYFFGTDTLGRDIWTRVWIGTRVSLYIAALAVLIDMVFGMTYGMISGYVGGRTDIYMQRFIEILSGIPNLVIVTLLVIIMKPGIMSITIALLITGWIGMSRVVRSQVLRLKELDYILASRTLGVKTFGIIRQDILPNIFGQVIIMSMFSIPNAIFYESFLAFIGLGLQPPMASLGVLISDGFKSLLAYPHMLMFPVVVLAILMLSFNMLADGLRDAFDPKMKDM</sequence>
<dbReference type="NCBIfam" id="NF045475">
    <property type="entry name" value="Opp3C"/>
    <property type="match status" value="1"/>
</dbReference>
<dbReference type="PANTHER" id="PTHR43386">
    <property type="entry name" value="OLIGOPEPTIDE TRANSPORT SYSTEM PERMEASE PROTEIN APPC"/>
    <property type="match status" value="1"/>
</dbReference>
<feature type="transmembrane region" description="Helical" evidence="10">
    <location>
        <begin position="46"/>
        <end position="66"/>
    </location>
</feature>
<feature type="transmembrane region" description="Helical" evidence="10">
    <location>
        <begin position="303"/>
        <end position="322"/>
    </location>
</feature>
<comment type="similarity">
    <text evidence="9">Belongs to the binding-protein-dependent transport system permease family. OppBC subfamily.</text>
</comment>
<dbReference type="Proteomes" id="UP000487649">
    <property type="component" value="Unassembled WGS sequence"/>
</dbReference>
<dbReference type="Pfam" id="PF00528">
    <property type="entry name" value="BPD_transp_1"/>
    <property type="match status" value="1"/>
</dbReference>
<evidence type="ECO:0000256" key="1">
    <source>
        <dbReference type="ARBA" id="ARBA00004651"/>
    </source>
</evidence>
<dbReference type="PROSITE" id="PS50928">
    <property type="entry name" value="ABC_TM1"/>
    <property type="match status" value="1"/>
</dbReference>
<dbReference type="Pfam" id="PF12911">
    <property type="entry name" value="OppC_N"/>
    <property type="match status" value="1"/>
</dbReference>
<evidence type="ECO:0000256" key="2">
    <source>
        <dbReference type="ARBA" id="ARBA00022448"/>
    </source>
</evidence>
<comment type="caution">
    <text evidence="11">The sequence shown here is derived from an EMBL/GenBank/DDBJ whole genome shotgun (WGS) entry which is preliminary data.</text>
</comment>
<keyword evidence="4 10" id="KW-0812">Transmembrane</keyword>
<feature type="transmembrane region" description="Helical" evidence="10">
    <location>
        <begin position="172"/>
        <end position="190"/>
    </location>
</feature>
<dbReference type="PANTHER" id="PTHR43386:SF24">
    <property type="entry name" value="OLIGOPEPTIDE TRANSPORT SYSTEM PERMEASE PROTEIN AMID"/>
    <property type="match status" value="1"/>
</dbReference>
<evidence type="ECO:0000256" key="9">
    <source>
        <dbReference type="ARBA" id="ARBA00024202"/>
    </source>
</evidence>
<dbReference type="GO" id="GO:0005886">
    <property type="term" value="C:plasma membrane"/>
    <property type="evidence" value="ECO:0007669"/>
    <property type="project" value="UniProtKB-SubCell"/>
</dbReference>
<keyword evidence="6" id="KW-0653">Protein transport</keyword>
<dbReference type="GO" id="GO:0015031">
    <property type="term" value="P:protein transport"/>
    <property type="evidence" value="ECO:0007669"/>
    <property type="project" value="UniProtKB-KW"/>
</dbReference>
<organism evidence="11 12">
    <name type="scientific">Turicibacter sanguinis</name>
    <dbReference type="NCBI Taxonomy" id="154288"/>
    <lineage>
        <taxon>Bacteria</taxon>
        <taxon>Bacillati</taxon>
        <taxon>Bacillota</taxon>
        <taxon>Erysipelotrichia</taxon>
        <taxon>Erysipelotrichales</taxon>
        <taxon>Turicibacteraceae</taxon>
        <taxon>Turicibacter</taxon>
    </lineage>
</organism>
<evidence type="ECO:0000256" key="8">
    <source>
        <dbReference type="ARBA" id="ARBA00023136"/>
    </source>
</evidence>
<feature type="transmembrane region" description="Helical" evidence="10">
    <location>
        <begin position="246"/>
        <end position="266"/>
    </location>
</feature>
<dbReference type="InterPro" id="IPR025966">
    <property type="entry name" value="OppC_N"/>
</dbReference>
<name>A0A173RH02_9FIRM</name>
<keyword evidence="3" id="KW-1003">Cell membrane</keyword>
<evidence type="ECO:0000313" key="12">
    <source>
        <dbReference type="Proteomes" id="UP000487649"/>
    </source>
</evidence>
<keyword evidence="5" id="KW-0571">Peptide transport</keyword>
<dbReference type="SUPFAM" id="SSF161098">
    <property type="entry name" value="MetI-like"/>
    <property type="match status" value="1"/>
</dbReference>
<dbReference type="OrthoDB" id="9797852at2"/>